<dbReference type="EMBL" id="CABVHB010000030">
    <property type="protein sequence ID" value="VVN08273.1"/>
    <property type="molecule type" value="Genomic_DNA"/>
</dbReference>
<keyword evidence="1" id="KW-1133">Transmembrane helix</keyword>
<sequence length="511" mass="56538">MKSQHAAIHRVQTWFLIALFIKVACASISLKLSDPFWFGFIIPISVMIAYWGVGYRVRELYDVRLTLAKFADSIYYLGFLFTVVSIIICLLDIQSIGDNLTNMATRFGAAMVSTAIGMVARTLHVGFRPDQNDAVRSVEERAISASEQLAFMFEETREKLTRFRDEVVSISKETTSGAREQIEELTKHSKGAMDAYFANATQRSNEAFDAMLKDAKTASDDLLVTINGLADKSASTLERMEAHALDFGSLATRRLEQTLFPDDLFANKLKPSIDTLAQTTEGVNANISTLVDDVKTAARSVGTAIRGLNAKTQTLEETFQSVSGIVESQQRLMDAMSSQGTTLLDGVDRVQKEFLDTLDDYQKDFQEEIKVNRQAIEQVVERLQALHQIIEADDSRAVLSEEIGEAFRAVGEVNLRANEAFSESIKSTLTPLIQAIVANNETHSVLTSQVVAGNAAIEAAHEHLDKLVRKIEHINQIEVRQPAVNESVIQADAEKPIAQHVGQQTPEVRPA</sequence>
<evidence type="ECO:0000313" key="2">
    <source>
        <dbReference type="EMBL" id="VVN08273.1"/>
    </source>
</evidence>
<dbReference type="AlphaFoldDB" id="A0A5E6USG7"/>
<reference evidence="2 3" key="1">
    <citation type="submission" date="2019-09" db="EMBL/GenBank/DDBJ databases">
        <authorList>
            <person name="Chandra G."/>
            <person name="Truman W A."/>
        </authorList>
    </citation>
    <scope>NUCLEOTIDE SEQUENCE [LARGE SCALE GENOMIC DNA]</scope>
    <source>
        <strain evidence="2">PS673</strain>
    </source>
</reference>
<dbReference type="RefSeq" id="WP_154947362.1">
    <property type="nucleotide sequence ID" value="NZ_CABVHB010000030.1"/>
</dbReference>
<name>A0A5E6USG7_PSEFL</name>
<gene>
    <name evidence="2" type="ORF">PS673_03661</name>
</gene>
<keyword evidence="1" id="KW-0472">Membrane</keyword>
<evidence type="ECO:0000256" key="1">
    <source>
        <dbReference type="SAM" id="Phobius"/>
    </source>
</evidence>
<feature type="transmembrane region" description="Helical" evidence="1">
    <location>
        <begin position="36"/>
        <end position="53"/>
    </location>
</feature>
<dbReference type="Proteomes" id="UP000344274">
    <property type="component" value="Unassembled WGS sequence"/>
</dbReference>
<evidence type="ECO:0008006" key="4">
    <source>
        <dbReference type="Google" id="ProtNLM"/>
    </source>
</evidence>
<feature type="transmembrane region" description="Helical" evidence="1">
    <location>
        <begin position="74"/>
        <end position="93"/>
    </location>
</feature>
<organism evidence="2 3">
    <name type="scientific">Pseudomonas fluorescens</name>
    <dbReference type="NCBI Taxonomy" id="294"/>
    <lineage>
        <taxon>Bacteria</taxon>
        <taxon>Pseudomonadati</taxon>
        <taxon>Pseudomonadota</taxon>
        <taxon>Gammaproteobacteria</taxon>
        <taxon>Pseudomonadales</taxon>
        <taxon>Pseudomonadaceae</taxon>
        <taxon>Pseudomonas</taxon>
    </lineage>
</organism>
<accession>A0A5E6USG7</accession>
<protein>
    <recommendedName>
        <fullName evidence="4">MotA/TolQ/ExbB proton channel domain-containing protein</fullName>
    </recommendedName>
</protein>
<keyword evidence="1" id="KW-0812">Transmembrane</keyword>
<evidence type="ECO:0000313" key="3">
    <source>
        <dbReference type="Proteomes" id="UP000344274"/>
    </source>
</evidence>
<proteinExistence type="predicted"/>